<evidence type="ECO:0000256" key="3">
    <source>
        <dbReference type="ARBA" id="ARBA00023274"/>
    </source>
</evidence>
<keyword evidence="3" id="KW-0687">Ribonucleoprotein</keyword>
<keyword evidence="2" id="KW-0689">Ribosomal protein</keyword>
<dbReference type="AlphaFoldDB" id="A0AAW1RMM8"/>
<evidence type="ECO:0000256" key="1">
    <source>
        <dbReference type="ARBA" id="ARBA00006598"/>
    </source>
</evidence>
<dbReference type="SUPFAM" id="SSF143034">
    <property type="entry name" value="L35p-like"/>
    <property type="match status" value="1"/>
</dbReference>
<dbReference type="EMBL" id="JALJOU010000030">
    <property type="protein sequence ID" value="KAK9835006.1"/>
    <property type="molecule type" value="Genomic_DNA"/>
</dbReference>
<evidence type="ECO:0008006" key="6">
    <source>
        <dbReference type="Google" id="ProtNLM"/>
    </source>
</evidence>
<reference evidence="4 5" key="1">
    <citation type="journal article" date="2024" name="Nat. Commun.">
        <title>Phylogenomics reveals the evolutionary origins of lichenization in chlorophyte algae.</title>
        <authorList>
            <person name="Puginier C."/>
            <person name="Libourel C."/>
            <person name="Otte J."/>
            <person name="Skaloud P."/>
            <person name="Haon M."/>
            <person name="Grisel S."/>
            <person name="Petersen M."/>
            <person name="Berrin J.G."/>
            <person name="Delaux P.M."/>
            <person name="Dal Grande F."/>
            <person name="Keller J."/>
        </authorList>
    </citation>
    <scope>NUCLEOTIDE SEQUENCE [LARGE SCALE GENOMIC DNA]</scope>
    <source>
        <strain evidence="4 5">SAG 245.80</strain>
    </source>
</reference>
<evidence type="ECO:0000256" key="2">
    <source>
        <dbReference type="ARBA" id="ARBA00022980"/>
    </source>
</evidence>
<name>A0AAW1RMM8_9CHLO</name>
<dbReference type="InterPro" id="IPR021137">
    <property type="entry name" value="Ribosomal_bL35-like"/>
</dbReference>
<dbReference type="Pfam" id="PF01632">
    <property type="entry name" value="Ribosomal_L35p"/>
    <property type="match status" value="1"/>
</dbReference>
<dbReference type="Gene3D" id="4.10.410.60">
    <property type="match status" value="1"/>
</dbReference>
<protein>
    <recommendedName>
        <fullName evidence="6">50S ribosomal protein L35</fullName>
    </recommendedName>
</protein>
<organism evidence="4 5">
    <name type="scientific">Elliptochloris bilobata</name>
    <dbReference type="NCBI Taxonomy" id="381761"/>
    <lineage>
        <taxon>Eukaryota</taxon>
        <taxon>Viridiplantae</taxon>
        <taxon>Chlorophyta</taxon>
        <taxon>core chlorophytes</taxon>
        <taxon>Trebouxiophyceae</taxon>
        <taxon>Trebouxiophyceae incertae sedis</taxon>
        <taxon>Elliptochloris clade</taxon>
        <taxon>Elliptochloris</taxon>
    </lineage>
</organism>
<evidence type="ECO:0000313" key="5">
    <source>
        <dbReference type="Proteomes" id="UP001445335"/>
    </source>
</evidence>
<dbReference type="GO" id="GO:0005840">
    <property type="term" value="C:ribosome"/>
    <property type="evidence" value="ECO:0007669"/>
    <property type="project" value="UniProtKB-KW"/>
</dbReference>
<comment type="caution">
    <text evidence="4">The sequence shown here is derived from an EMBL/GenBank/DDBJ whole genome shotgun (WGS) entry which is preliminary data.</text>
</comment>
<keyword evidence="5" id="KW-1185">Reference proteome</keyword>
<dbReference type="Proteomes" id="UP001445335">
    <property type="component" value="Unassembled WGS sequence"/>
</dbReference>
<sequence length="94" mass="10612">MASCLCCPTVLFDQGGVCCFAATSKLRPVFRGGKVKAYSRYKERFKVTGTGLIKHFRPGHRHKRWAKTSKQLRNLRLHECQGMVAFGVVQLQAL</sequence>
<accession>A0AAW1RMM8</accession>
<dbReference type="GO" id="GO:1990904">
    <property type="term" value="C:ribonucleoprotein complex"/>
    <property type="evidence" value="ECO:0007669"/>
    <property type="project" value="UniProtKB-KW"/>
</dbReference>
<dbReference type="GO" id="GO:0006412">
    <property type="term" value="P:translation"/>
    <property type="evidence" value="ECO:0007669"/>
    <property type="project" value="InterPro"/>
</dbReference>
<proteinExistence type="inferred from homology"/>
<dbReference type="InterPro" id="IPR037229">
    <property type="entry name" value="Ribosomal_bL35_sf"/>
</dbReference>
<dbReference type="GO" id="GO:0003735">
    <property type="term" value="F:structural constituent of ribosome"/>
    <property type="evidence" value="ECO:0007669"/>
    <property type="project" value="InterPro"/>
</dbReference>
<gene>
    <name evidence="4" type="ORF">WJX81_003595</name>
</gene>
<comment type="similarity">
    <text evidence="1">Belongs to the bacterial ribosomal protein bL35 family.</text>
</comment>
<evidence type="ECO:0000313" key="4">
    <source>
        <dbReference type="EMBL" id="KAK9835006.1"/>
    </source>
</evidence>